<keyword evidence="1" id="KW-0812">Transmembrane</keyword>
<dbReference type="Proteomes" id="UP000192906">
    <property type="component" value="Unassembled WGS sequence"/>
</dbReference>
<dbReference type="OrthoDB" id="5379872at2"/>
<sequence>MQTGKIGVIPSEAMVRRRHGGNVSCSLTVDTFIADIASFIAPLRMDEGIKTIVPRDWMKSWVKKYTFHKGKDNAYKILKNLHSNEDYFKYLGAIWGFLPYVASCIFIQPKNILRVCRNYLFKAV</sequence>
<keyword evidence="3" id="KW-1185">Reference proteome</keyword>
<dbReference type="EMBL" id="FWZU01000005">
    <property type="protein sequence ID" value="SMF35327.1"/>
    <property type="molecule type" value="Genomic_DNA"/>
</dbReference>
<organism evidence="2 3">
    <name type="scientific">Desulfovibrio gilichinskyi</name>
    <dbReference type="NCBI Taxonomy" id="1519643"/>
    <lineage>
        <taxon>Bacteria</taxon>
        <taxon>Pseudomonadati</taxon>
        <taxon>Thermodesulfobacteriota</taxon>
        <taxon>Desulfovibrionia</taxon>
        <taxon>Desulfovibrionales</taxon>
        <taxon>Desulfovibrionaceae</taxon>
        <taxon>Desulfovibrio</taxon>
    </lineage>
</organism>
<proteinExistence type="predicted"/>
<evidence type="ECO:0000313" key="3">
    <source>
        <dbReference type="Proteomes" id="UP000192906"/>
    </source>
</evidence>
<dbReference type="RefSeq" id="WP_085103775.1">
    <property type="nucleotide sequence ID" value="NZ_FWZU01000005.1"/>
</dbReference>
<feature type="transmembrane region" description="Helical" evidence="1">
    <location>
        <begin position="87"/>
        <end position="107"/>
    </location>
</feature>
<name>A0A1X7EK53_9BACT</name>
<protein>
    <submittedName>
        <fullName evidence="2">Uncharacterized protein</fullName>
    </submittedName>
</protein>
<keyword evidence="1" id="KW-1133">Transmembrane helix</keyword>
<gene>
    <name evidence="2" type="ORF">SAMN06295933_3070</name>
</gene>
<evidence type="ECO:0000313" key="2">
    <source>
        <dbReference type="EMBL" id="SMF35327.1"/>
    </source>
</evidence>
<keyword evidence="1" id="KW-0472">Membrane</keyword>
<dbReference type="STRING" id="1519643.SAMN06295933_3070"/>
<dbReference type="AlphaFoldDB" id="A0A1X7EK53"/>
<accession>A0A1X7EK53</accession>
<reference evidence="3" key="1">
    <citation type="submission" date="2017-04" db="EMBL/GenBank/DDBJ databases">
        <authorList>
            <person name="Varghese N."/>
            <person name="Submissions S."/>
        </authorList>
    </citation>
    <scope>NUCLEOTIDE SEQUENCE [LARGE SCALE GENOMIC DNA]</scope>
    <source>
        <strain evidence="3">K3S</strain>
    </source>
</reference>
<evidence type="ECO:0000256" key="1">
    <source>
        <dbReference type="SAM" id="Phobius"/>
    </source>
</evidence>